<evidence type="ECO:0000259" key="2">
    <source>
        <dbReference type="PROSITE" id="PS51549"/>
    </source>
</evidence>
<dbReference type="Pfam" id="PF10517">
    <property type="entry name" value="DM13"/>
    <property type="match status" value="1"/>
</dbReference>
<accession>A0A923IX65</accession>
<dbReference type="EMBL" id="WNXD01000002">
    <property type="protein sequence ID" value="MBB2146849.1"/>
    <property type="molecule type" value="Genomic_DNA"/>
</dbReference>
<protein>
    <recommendedName>
        <fullName evidence="2">DM13 domain-containing protein</fullName>
    </recommendedName>
</protein>
<dbReference type="AlphaFoldDB" id="A0A923IX65"/>
<organism evidence="3 4">
    <name type="scientific">Pedobacter planticolens</name>
    <dbReference type="NCBI Taxonomy" id="2679964"/>
    <lineage>
        <taxon>Bacteria</taxon>
        <taxon>Pseudomonadati</taxon>
        <taxon>Bacteroidota</taxon>
        <taxon>Sphingobacteriia</taxon>
        <taxon>Sphingobacteriales</taxon>
        <taxon>Sphingobacteriaceae</taxon>
        <taxon>Pedobacter</taxon>
    </lineage>
</organism>
<evidence type="ECO:0000313" key="4">
    <source>
        <dbReference type="Proteomes" id="UP000601055"/>
    </source>
</evidence>
<feature type="chain" id="PRO_5037780476" description="DM13 domain-containing protein" evidence="1">
    <location>
        <begin position="20"/>
        <end position="139"/>
    </location>
</feature>
<dbReference type="Proteomes" id="UP000601055">
    <property type="component" value="Unassembled WGS sequence"/>
</dbReference>
<keyword evidence="4" id="KW-1185">Reference proteome</keyword>
<dbReference type="PROSITE" id="PS51549">
    <property type="entry name" value="DM13"/>
    <property type="match status" value="1"/>
</dbReference>
<sequence>MKNTLLLAIILLLFFSCKKENTPTQSLNEKVDATATIKTVGNFSNGPYGTVSGSAKVYMVADVLQLAFEDFSSSNGPDLKVYLSKEINPVNFINLGNLKSVSGNQLYMLPAGTVAKDYKYALVYCQRYSHLFGSAELKF</sequence>
<reference evidence="3" key="1">
    <citation type="submission" date="2019-11" db="EMBL/GenBank/DDBJ databases">
        <title>Description of Pedobacter sp. LMG 31464T.</title>
        <authorList>
            <person name="Carlier A."/>
            <person name="Qi S."/>
            <person name="Vandamme P."/>
        </authorList>
    </citation>
    <scope>NUCLEOTIDE SEQUENCE</scope>
    <source>
        <strain evidence="3">LMG 31464</strain>
    </source>
</reference>
<gene>
    <name evidence="3" type="ORF">GM921_15200</name>
</gene>
<evidence type="ECO:0000313" key="3">
    <source>
        <dbReference type="EMBL" id="MBB2146849.1"/>
    </source>
</evidence>
<dbReference type="PROSITE" id="PS51257">
    <property type="entry name" value="PROKAR_LIPOPROTEIN"/>
    <property type="match status" value="1"/>
</dbReference>
<feature type="domain" description="DM13" evidence="2">
    <location>
        <begin position="41"/>
        <end position="138"/>
    </location>
</feature>
<proteinExistence type="predicted"/>
<dbReference type="InterPro" id="IPR019545">
    <property type="entry name" value="DM13_domain"/>
</dbReference>
<dbReference type="RefSeq" id="WP_182923487.1">
    <property type="nucleotide sequence ID" value="NZ_WNXD01000002.1"/>
</dbReference>
<comment type="caution">
    <text evidence="3">The sequence shown here is derived from an EMBL/GenBank/DDBJ whole genome shotgun (WGS) entry which is preliminary data.</text>
</comment>
<feature type="signal peptide" evidence="1">
    <location>
        <begin position="1"/>
        <end position="19"/>
    </location>
</feature>
<keyword evidence="1" id="KW-0732">Signal</keyword>
<name>A0A923IX65_9SPHI</name>
<evidence type="ECO:0000256" key="1">
    <source>
        <dbReference type="SAM" id="SignalP"/>
    </source>
</evidence>